<name>F9ZV44_METMM</name>
<dbReference type="eggNOG" id="ENOG5030XXQ">
    <property type="taxonomic scope" value="Bacteria"/>
</dbReference>
<reference key="2">
    <citation type="submission" date="2011-05" db="EMBL/GenBank/DDBJ databases">
        <title>Complete genome sequence of the aerobic marine methanotroph Methylomonas methanica MC09.</title>
        <authorList>
            <person name="Boden R."/>
            <person name="Cunliffe M."/>
            <person name="Scanlan J."/>
            <person name="Moussard H."/>
            <person name="Kits K.D."/>
            <person name="Klotz M."/>
            <person name="Jetten M."/>
            <person name="Vuilleumier S."/>
            <person name="Han J."/>
            <person name="Peters L."/>
            <person name="Mikhailova N."/>
            <person name="Teshima H."/>
            <person name="Tapia R."/>
            <person name="Kyrpides N."/>
            <person name="Ivanova N."/>
            <person name="Pagani I."/>
            <person name="Cheng J.-F."/>
            <person name="Goodwin L."/>
            <person name="Han C."/>
            <person name="Hauser L."/>
            <person name="Land M."/>
            <person name="Lapidus A."/>
            <person name="Lucas S."/>
            <person name="Pitluck S."/>
            <person name="Woyke T."/>
            <person name="Stein L.Y."/>
            <person name="Murrell C."/>
        </authorList>
    </citation>
    <scope>NUCLEOTIDE SEQUENCE</scope>
    <source>
        <strain>MC09</strain>
    </source>
</reference>
<accession>F9ZV44</accession>
<sequence>MEQAPESTLQLFTPIMTKDRFAEISGVPVGVLQGWVDRNYVPTLVIGKHKVINMVQLQQICLEQLPR</sequence>
<reference evidence="1 2" key="1">
    <citation type="journal article" date="2011" name="J. Bacteriol.">
        <title>Complete Genome Sequence of the Aerobic Marine Methanotroph Methylomonas methanica MC09.</title>
        <authorList>
            <person name="Boden R."/>
            <person name="Cunliffe M."/>
            <person name="Scanlan J."/>
            <person name="Moussard H."/>
            <person name="Kits K.D."/>
            <person name="Klotz M.G."/>
            <person name="Jetten M.S."/>
            <person name="Vuilleumier S."/>
            <person name="Han J."/>
            <person name="Peters L."/>
            <person name="Mikhailova N."/>
            <person name="Teshima H."/>
            <person name="Tapia R."/>
            <person name="Kyrpides N."/>
            <person name="Ivanova N."/>
            <person name="Pagani I."/>
            <person name="Cheng J.F."/>
            <person name="Goodwin L."/>
            <person name="Han C."/>
            <person name="Hauser L."/>
            <person name="Land M.L."/>
            <person name="Lapidus A."/>
            <person name="Lucas S."/>
            <person name="Pitluck S."/>
            <person name="Woyke T."/>
            <person name="Stein L."/>
            <person name="Murrell J.C."/>
        </authorList>
    </citation>
    <scope>NUCLEOTIDE SEQUENCE [LARGE SCALE GENOMIC DNA]</scope>
    <source>
        <strain evidence="1 2">MC09</strain>
    </source>
</reference>
<organism evidence="1 2">
    <name type="scientific">Methylomonas methanica (strain DSM 25384 / MC09)</name>
    <dbReference type="NCBI Taxonomy" id="857087"/>
    <lineage>
        <taxon>Bacteria</taxon>
        <taxon>Pseudomonadati</taxon>
        <taxon>Pseudomonadota</taxon>
        <taxon>Gammaproteobacteria</taxon>
        <taxon>Methylococcales</taxon>
        <taxon>Methylococcaceae</taxon>
        <taxon>Methylomonas</taxon>
    </lineage>
</organism>
<dbReference type="AlphaFoldDB" id="F9ZV44"/>
<reference evidence="2" key="3">
    <citation type="submission" date="2011-05" db="EMBL/GenBank/DDBJ databases">
        <title>Complete sequence of Methylomonas methanica MC09.</title>
        <authorList>
            <consortium name="US DOE Joint Genome Institute"/>
            <person name="Lucas S."/>
            <person name="Han J."/>
            <person name="Lapidus A."/>
            <person name="Cheng J.-F."/>
            <person name="Goodwin L."/>
            <person name="Pitluck S."/>
            <person name="Peters L."/>
            <person name="Mikhailova N."/>
            <person name="Teshima H."/>
            <person name="Han C."/>
            <person name="Tapia R."/>
            <person name="Land M."/>
            <person name="Hauser L."/>
            <person name="Kyrpides N."/>
            <person name="Ivanova N."/>
            <person name="Pagani I."/>
            <person name="Stein L."/>
            <person name="Woyke T."/>
        </authorList>
    </citation>
    <scope>NUCLEOTIDE SEQUENCE [LARGE SCALE GENOMIC DNA]</scope>
    <source>
        <strain evidence="2">MC09</strain>
    </source>
</reference>
<protein>
    <recommendedName>
        <fullName evidence="3">DNA-binding protein</fullName>
    </recommendedName>
</protein>
<evidence type="ECO:0000313" key="2">
    <source>
        <dbReference type="Proteomes" id="UP000008888"/>
    </source>
</evidence>
<keyword evidence="2" id="KW-1185">Reference proteome</keyword>
<dbReference type="EMBL" id="CP002738">
    <property type="protein sequence ID" value="AEF99477.1"/>
    <property type="molecule type" value="Genomic_DNA"/>
</dbReference>
<dbReference type="KEGG" id="mmt:Metme_1041"/>
<dbReference type="Proteomes" id="UP000008888">
    <property type="component" value="Chromosome"/>
</dbReference>
<gene>
    <name evidence="1" type="ordered locus">Metme_1041</name>
</gene>
<dbReference type="STRING" id="857087.Metme_1041"/>
<proteinExistence type="predicted"/>
<evidence type="ECO:0008006" key="3">
    <source>
        <dbReference type="Google" id="ProtNLM"/>
    </source>
</evidence>
<dbReference type="HOGENOM" id="CLU_189110_2_0_6"/>
<evidence type="ECO:0000313" key="1">
    <source>
        <dbReference type="EMBL" id="AEF99477.1"/>
    </source>
</evidence>
<dbReference type="RefSeq" id="WP_013817743.1">
    <property type="nucleotide sequence ID" value="NC_015572.1"/>
</dbReference>
<dbReference type="OrthoDB" id="9035707at2"/>